<dbReference type="Proteomes" id="UP001145072">
    <property type="component" value="Unassembled WGS sequence"/>
</dbReference>
<accession>A0A9X4AHS6</accession>
<comment type="caution">
    <text evidence="1">The sequence shown here is derived from an EMBL/GenBank/DDBJ whole genome shotgun (WGS) entry which is preliminary data.</text>
</comment>
<dbReference type="EMBL" id="JAMQJZ010000004">
    <property type="protein sequence ID" value="MDC3420009.1"/>
    <property type="molecule type" value="Genomic_DNA"/>
</dbReference>
<reference evidence="1" key="1">
    <citation type="submission" date="2022-06" db="EMBL/GenBank/DDBJ databases">
        <title>Aquibacillus sp. a new bacterium isolated from soil saline samples.</title>
        <authorList>
            <person name="Galisteo C."/>
            <person name="De La Haba R."/>
            <person name="Sanchez-Porro C."/>
            <person name="Ventosa A."/>
        </authorList>
    </citation>
    <scope>NUCLEOTIDE SEQUENCE</scope>
    <source>
        <strain evidence="1">JCM 12387</strain>
    </source>
</reference>
<name>A0A9X4AHS6_9BACI</name>
<dbReference type="AlphaFoldDB" id="A0A9X4AHS6"/>
<keyword evidence="2" id="KW-1185">Reference proteome</keyword>
<gene>
    <name evidence="1" type="ORF">NC661_06460</name>
</gene>
<evidence type="ECO:0000313" key="2">
    <source>
        <dbReference type="Proteomes" id="UP001145072"/>
    </source>
</evidence>
<proteinExistence type="predicted"/>
<organism evidence="1 2">
    <name type="scientific">Aquibacillus koreensis</name>
    <dbReference type="NCBI Taxonomy" id="279446"/>
    <lineage>
        <taxon>Bacteria</taxon>
        <taxon>Bacillati</taxon>
        <taxon>Bacillota</taxon>
        <taxon>Bacilli</taxon>
        <taxon>Bacillales</taxon>
        <taxon>Bacillaceae</taxon>
        <taxon>Aquibacillus</taxon>
    </lineage>
</organism>
<dbReference type="RefSeq" id="WP_259868615.1">
    <property type="nucleotide sequence ID" value="NZ_JAMQJZ010000004.1"/>
</dbReference>
<evidence type="ECO:0000313" key="1">
    <source>
        <dbReference type="EMBL" id="MDC3420009.1"/>
    </source>
</evidence>
<sequence>MDDNKRVAIDLAKSLIQNNNVKPVFNRGNDRDDSGNIGYVLGDTKYSFSEIVSYFLDNIDIIDKDWL</sequence>
<protein>
    <submittedName>
        <fullName evidence="1">Uncharacterized protein</fullName>
    </submittedName>
</protein>